<protein>
    <submittedName>
        <fullName evidence="10">Glycerol-1-phosphate dehydrogenase [NAD(P)+]</fullName>
    </submittedName>
</protein>
<accession>A0A3N1XZX1</accession>
<comment type="caution">
    <text evidence="10">The sequence shown here is derived from an EMBL/GenBank/DDBJ whole genome shotgun (WGS) entry which is preliminary data.</text>
</comment>
<evidence type="ECO:0000313" key="11">
    <source>
        <dbReference type="Proteomes" id="UP000273083"/>
    </source>
</evidence>
<evidence type="ECO:0000256" key="2">
    <source>
        <dbReference type="ARBA" id="ARBA00022516"/>
    </source>
</evidence>
<proteinExistence type="predicted"/>
<keyword evidence="6" id="KW-0520">NAD</keyword>
<keyword evidence="3" id="KW-0479">Metal-binding</keyword>
<gene>
    <name evidence="10" type="ORF">EDD66_102148</name>
</gene>
<dbReference type="AlphaFoldDB" id="A0A3N1XZX1"/>
<name>A0A3N1XZX1_9FIRM</name>
<evidence type="ECO:0000256" key="4">
    <source>
        <dbReference type="ARBA" id="ARBA00022857"/>
    </source>
</evidence>
<keyword evidence="2" id="KW-0444">Lipid biosynthesis</keyword>
<dbReference type="GO" id="GO:0008654">
    <property type="term" value="P:phospholipid biosynthetic process"/>
    <property type="evidence" value="ECO:0007669"/>
    <property type="project" value="UniProtKB-KW"/>
</dbReference>
<evidence type="ECO:0000256" key="6">
    <source>
        <dbReference type="ARBA" id="ARBA00023027"/>
    </source>
</evidence>
<organism evidence="10 11">
    <name type="scientific">Mobilisporobacter senegalensis</name>
    <dbReference type="NCBI Taxonomy" id="1329262"/>
    <lineage>
        <taxon>Bacteria</taxon>
        <taxon>Bacillati</taxon>
        <taxon>Bacillota</taxon>
        <taxon>Clostridia</taxon>
        <taxon>Lachnospirales</taxon>
        <taxon>Lachnospiraceae</taxon>
        <taxon>Mobilisporobacter</taxon>
    </lineage>
</organism>
<dbReference type="SUPFAM" id="SSF56796">
    <property type="entry name" value="Dehydroquinate synthase-like"/>
    <property type="match status" value="1"/>
</dbReference>
<dbReference type="Gene3D" id="3.40.50.1970">
    <property type="match status" value="1"/>
</dbReference>
<keyword evidence="1" id="KW-0963">Cytoplasm</keyword>
<keyword evidence="9" id="KW-1208">Phospholipid metabolism</keyword>
<dbReference type="EMBL" id="RJVG01000002">
    <property type="protein sequence ID" value="ROR30497.1"/>
    <property type="molecule type" value="Genomic_DNA"/>
</dbReference>
<keyword evidence="8" id="KW-0594">Phospholipid biosynthesis</keyword>
<evidence type="ECO:0000256" key="9">
    <source>
        <dbReference type="ARBA" id="ARBA00023264"/>
    </source>
</evidence>
<dbReference type="GO" id="GO:0016614">
    <property type="term" value="F:oxidoreductase activity, acting on CH-OH group of donors"/>
    <property type="evidence" value="ECO:0007669"/>
    <property type="project" value="InterPro"/>
</dbReference>
<evidence type="ECO:0000256" key="1">
    <source>
        <dbReference type="ARBA" id="ARBA00022490"/>
    </source>
</evidence>
<dbReference type="Gene3D" id="1.20.1090.10">
    <property type="entry name" value="Dehydroquinate synthase-like - alpha domain"/>
    <property type="match status" value="1"/>
</dbReference>
<dbReference type="Pfam" id="PF13685">
    <property type="entry name" value="Fe-ADH_2"/>
    <property type="match status" value="1"/>
</dbReference>
<keyword evidence="11" id="KW-1185">Reference proteome</keyword>
<evidence type="ECO:0000256" key="5">
    <source>
        <dbReference type="ARBA" id="ARBA00023002"/>
    </source>
</evidence>
<evidence type="ECO:0000256" key="8">
    <source>
        <dbReference type="ARBA" id="ARBA00023209"/>
    </source>
</evidence>
<dbReference type="PANTHER" id="PTHR43616:SF5">
    <property type="entry name" value="GLYCEROL DEHYDROGENASE 1"/>
    <property type="match status" value="1"/>
</dbReference>
<keyword evidence="7" id="KW-0443">Lipid metabolism</keyword>
<dbReference type="RefSeq" id="WP_123608199.1">
    <property type="nucleotide sequence ID" value="NZ_RJVG01000002.1"/>
</dbReference>
<dbReference type="CDD" id="cd08175">
    <property type="entry name" value="G1PDH"/>
    <property type="match status" value="1"/>
</dbReference>
<dbReference type="Proteomes" id="UP000273083">
    <property type="component" value="Unassembled WGS sequence"/>
</dbReference>
<dbReference type="PANTHER" id="PTHR43616">
    <property type="entry name" value="GLYCEROL DEHYDROGENASE"/>
    <property type="match status" value="1"/>
</dbReference>
<dbReference type="OrthoDB" id="9763580at2"/>
<evidence type="ECO:0000256" key="3">
    <source>
        <dbReference type="ARBA" id="ARBA00022723"/>
    </source>
</evidence>
<sequence>MEELSLHNYLNNELKCSCDKIHSTNLKEIEISEGALERLPELIFKYNYKNVCVISDKNTYKAAGKKVISILKTEHIENCSIVLRQDDLVPDETALGNVIVGIEPDCDLIIAVGSGTINDICKYISYKLQIEYFAVATAPSMDGFASNVSALIINQLKTTYEAHVPQAIIGDINILKDAPMDMIIAGAGDILGKYVCLLDWKIASMVEGEYHCSYIEEMIRKSLQIVVSNGKKIKDRDPETIKYIMEGLVLSGIAMSYAGNSRPASGSEHHLSHFWEMMFLFEGKKPVLHGIKVGVGTIVAIKLYEKLRTVAIDFNQAKDKILQFNEEEWKKEIRSIYPVVSEDIILFEEQVQKNKREKVLKRIDFLEKNWEEIQRTIGRYLPSSKELIDLMESMNAPTKPEQIGITTEMLANSIQYGKEIRNRYGLLQILFDLSVEE</sequence>
<dbReference type="InterPro" id="IPR032837">
    <property type="entry name" value="G1PDH"/>
</dbReference>
<reference evidence="10 11" key="1">
    <citation type="submission" date="2018-11" db="EMBL/GenBank/DDBJ databases">
        <title>Genomic Encyclopedia of Type Strains, Phase IV (KMG-IV): sequencing the most valuable type-strain genomes for metagenomic binning, comparative biology and taxonomic classification.</title>
        <authorList>
            <person name="Goeker M."/>
        </authorList>
    </citation>
    <scope>NUCLEOTIDE SEQUENCE [LARGE SCALE GENOMIC DNA]</scope>
    <source>
        <strain evidence="10 11">DSM 26537</strain>
    </source>
</reference>
<dbReference type="GO" id="GO:0046872">
    <property type="term" value="F:metal ion binding"/>
    <property type="evidence" value="ECO:0007669"/>
    <property type="project" value="UniProtKB-KW"/>
</dbReference>
<keyword evidence="4" id="KW-0521">NADP</keyword>
<evidence type="ECO:0000256" key="7">
    <source>
        <dbReference type="ARBA" id="ARBA00023098"/>
    </source>
</evidence>
<keyword evidence="5" id="KW-0560">Oxidoreductase</keyword>
<evidence type="ECO:0000313" key="10">
    <source>
        <dbReference type="EMBL" id="ROR30497.1"/>
    </source>
</evidence>
<dbReference type="InterPro" id="IPR016205">
    <property type="entry name" value="Glycerol_DH"/>
</dbReference>